<name>A0ACB9S521_9MYRT</name>
<protein>
    <submittedName>
        <fullName evidence="1">Uncharacterized protein</fullName>
    </submittedName>
</protein>
<gene>
    <name evidence="1" type="ORF">MLD38_003728</name>
</gene>
<sequence>MTLDEQHHLRELPPDSLLVVGFIVLVISLAGFIRACFNVAWASWVYLLVMMYLIAALAGFTIFGFAVTGQGGGTLVPGRNYREYKLESYSPWLRSRVTDPNYWNSIWNCIIGSKACEKMGNLTPLDYYERTMSPVQSGCCKPLTSCTYNTGTMVSFRRSWHKLAVLSILLLVLLICIYLIGCCTFRNTKRAETEYPYGENRMRKIKPRWDYYWWRRLHDCKERLY</sequence>
<reference evidence="2" key="1">
    <citation type="journal article" date="2023" name="Front. Plant Sci.">
        <title>Chromosomal-level genome assembly of Melastoma candidum provides insights into trichome evolution.</title>
        <authorList>
            <person name="Zhong Y."/>
            <person name="Wu W."/>
            <person name="Sun C."/>
            <person name="Zou P."/>
            <person name="Liu Y."/>
            <person name="Dai S."/>
            <person name="Zhou R."/>
        </authorList>
    </citation>
    <scope>NUCLEOTIDE SEQUENCE [LARGE SCALE GENOMIC DNA]</scope>
</reference>
<comment type="caution">
    <text evidence="1">The sequence shown here is derived from an EMBL/GenBank/DDBJ whole genome shotgun (WGS) entry which is preliminary data.</text>
</comment>
<organism evidence="1 2">
    <name type="scientific">Melastoma candidum</name>
    <dbReference type="NCBI Taxonomy" id="119954"/>
    <lineage>
        <taxon>Eukaryota</taxon>
        <taxon>Viridiplantae</taxon>
        <taxon>Streptophyta</taxon>
        <taxon>Embryophyta</taxon>
        <taxon>Tracheophyta</taxon>
        <taxon>Spermatophyta</taxon>
        <taxon>Magnoliopsida</taxon>
        <taxon>eudicotyledons</taxon>
        <taxon>Gunneridae</taxon>
        <taxon>Pentapetalae</taxon>
        <taxon>rosids</taxon>
        <taxon>malvids</taxon>
        <taxon>Myrtales</taxon>
        <taxon>Melastomataceae</taxon>
        <taxon>Melastomatoideae</taxon>
        <taxon>Melastomateae</taxon>
        <taxon>Melastoma</taxon>
    </lineage>
</organism>
<keyword evidence="2" id="KW-1185">Reference proteome</keyword>
<evidence type="ECO:0000313" key="2">
    <source>
        <dbReference type="Proteomes" id="UP001057402"/>
    </source>
</evidence>
<dbReference type="Proteomes" id="UP001057402">
    <property type="component" value="Chromosome 2"/>
</dbReference>
<accession>A0ACB9S521</accession>
<evidence type="ECO:0000313" key="1">
    <source>
        <dbReference type="EMBL" id="KAI4385733.1"/>
    </source>
</evidence>
<proteinExistence type="predicted"/>
<dbReference type="EMBL" id="CM042881">
    <property type="protein sequence ID" value="KAI4385733.1"/>
    <property type="molecule type" value="Genomic_DNA"/>
</dbReference>